<evidence type="ECO:0000259" key="2">
    <source>
        <dbReference type="Pfam" id="PF03364"/>
    </source>
</evidence>
<comment type="caution">
    <text evidence="4">The sequence shown here is derived from an EMBL/GenBank/DDBJ whole genome shotgun (WGS) entry which is preliminary data.</text>
</comment>
<evidence type="ECO:0000259" key="3">
    <source>
        <dbReference type="Pfam" id="PF11127"/>
    </source>
</evidence>
<dbReference type="PANTHER" id="PTHR33824">
    <property type="entry name" value="POLYKETIDE CYCLASE/DEHYDRASE AND LIPID TRANSPORT SUPERFAMILY PROTEIN"/>
    <property type="match status" value="1"/>
</dbReference>
<comment type="similarity">
    <text evidence="1">Belongs to the ribosome association toxin RatA family.</text>
</comment>
<protein>
    <submittedName>
        <fullName evidence="4">SRPBCC family protein</fullName>
    </submittedName>
</protein>
<feature type="domain" description="Coenzyme Q-binding protein COQ10 START" evidence="2">
    <location>
        <begin position="94"/>
        <end position="190"/>
    </location>
</feature>
<dbReference type="InterPro" id="IPR021309">
    <property type="entry name" value="YgaP-like_TM"/>
</dbReference>
<dbReference type="Pfam" id="PF11127">
    <property type="entry name" value="YgaP-like_TM"/>
    <property type="match status" value="1"/>
</dbReference>
<dbReference type="InterPro" id="IPR005031">
    <property type="entry name" value="COQ10_START"/>
</dbReference>
<evidence type="ECO:0000313" key="5">
    <source>
        <dbReference type="Proteomes" id="UP001568894"/>
    </source>
</evidence>
<proteinExistence type="inferred from homology"/>
<organism evidence="4 5">
    <name type="scientific">Flavobacterium frigidarium</name>
    <dbReference type="NCBI Taxonomy" id="99286"/>
    <lineage>
        <taxon>Bacteria</taxon>
        <taxon>Pseudomonadati</taxon>
        <taxon>Bacteroidota</taxon>
        <taxon>Flavobacteriia</taxon>
        <taxon>Flavobacteriales</taxon>
        <taxon>Flavobacteriaceae</taxon>
        <taxon>Flavobacterium</taxon>
    </lineage>
</organism>
<dbReference type="Pfam" id="PF03364">
    <property type="entry name" value="Polyketide_cyc"/>
    <property type="match status" value="1"/>
</dbReference>
<dbReference type="PANTHER" id="PTHR33824:SF7">
    <property type="entry name" value="POLYKETIDE CYCLASE_DEHYDRASE AND LIPID TRANSPORT SUPERFAMILY PROTEIN"/>
    <property type="match status" value="1"/>
</dbReference>
<dbReference type="CDD" id="cd07817">
    <property type="entry name" value="SRPBCC_8"/>
    <property type="match status" value="1"/>
</dbReference>
<dbReference type="InterPro" id="IPR047137">
    <property type="entry name" value="ORF3"/>
</dbReference>
<accession>A0ABV4KEP8</accession>
<reference evidence="4 5" key="1">
    <citation type="submission" date="2023-05" db="EMBL/GenBank/DDBJ databases">
        <title>Adaptations of aquatic viruses from atmosphere-close ecosystems of the Central Arctic Ocean.</title>
        <authorList>
            <person name="Rahlff J."/>
            <person name="Holmfeldt K."/>
        </authorList>
    </citation>
    <scope>NUCLEOTIDE SEQUENCE [LARGE SCALE GENOMIC DNA]</scope>
    <source>
        <strain evidence="4 5">Arc14</strain>
    </source>
</reference>
<evidence type="ECO:0000256" key="1">
    <source>
        <dbReference type="ARBA" id="ARBA00008918"/>
    </source>
</evidence>
<dbReference type="RefSeq" id="WP_371569818.1">
    <property type="nucleotide sequence ID" value="NZ_JASMRN010000006.1"/>
</dbReference>
<keyword evidence="5" id="KW-1185">Reference proteome</keyword>
<dbReference type="Proteomes" id="UP001568894">
    <property type="component" value="Unassembled WGS sequence"/>
</dbReference>
<dbReference type="Gene3D" id="3.30.530.20">
    <property type="match status" value="1"/>
</dbReference>
<gene>
    <name evidence="4" type="ORF">QO192_08935</name>
</gene>
<dbReference type="SUPFAM" id="SSF55961">
    <property type="entry name" value="Bet v1-like"/>
    <property type="match status" value="1"/>
</dbReference>
<name>A0ABV4KEP8_9FLAO</name>
<sequence length="228" mass="25137">MNTQLLKRKEEQAGSFIKANISTIERVLMVAAGGYLLYNALSKKNKSLSKTSAGGAMLLRGLTGYCPVYNAISGSEEKSTDTSSNVNIRVKQLINKPVEEVYNFWRNIENLPKFMSHLESVKVIDNTNSEWTAKGPAGIGSLSWSAEIVREVTNSVIGWQSLEDATIYNAGKVTFTPQGDDTEIDIVITYHAPLGTAGESAAHFLNPYFKSLVKKDVESFKTYIENEN</sequence>
<dbReference type="EMBL" id="JASMRN010000006">
    <property type="protein sequence ID" value="MEZ7515402.1"/>
    <property type="molecule type" value="Genomic_DNA"/>
</dbReference>
<evidence type="ECO:0000313" key="4">
    <source>
        <dbReference type="EMBL" id="MEZ7515402.1"/>
    </source>
</evidence>
<feature type="domain" description="Inner membrane protein YgaP-like transmembrane" evidence="3">
    <location>
        <begin position="18"/>
        <end position="73"/>
    </location>
</feature>
<dbReference type="InterPro" id="IPR023393">
    <property type="entry name" value="START-like_dom_sf"/>
</dbReference>